<dbReference type="EMBL" id="JAQQAF010000009">
    <property type="protein sequence ID" value="KAJ8459299.1"/>
    <property type="molecule type" value="Genomic_DNA"/>
</dbReference>
<organism evidence="5 6">
    <name type="scientific">Ensete ventricosum</name>
    <name type="common">Abyssinian banana</name>
    <name type="synonym">Musa ensete</name>
    <dbReference type="NCBI Taxonomy" id="4639"/>
    <lineage>
        <taxon>Eukaryota</taxon>
        <taxon>Viridiplantae</taxon>
        <taxon>Streptophyta</taxon>
        <taxon>Embryophyta</taxon>
        <taxon>Tracheophyta</taxon>
        <taxon>Spermatophyta</taxon>
        <taxon>Magnoliopsida</taxon>
        <taxon>Liliopsida</taxon>
        <taxon>Zingiberales</taxon>
        <taxon>Musaceae</taxon>
        <taxon>Ensete</taxon>
    </lineage>
</organism>
<accession>A0AAV8PYN6</accession>
<dbReference type="SUPFAM" id="SSF52833">
    <property type="entry name" value="Thioredoxin-like"/>
    <property type="match status" value="1"/>
</dbReference>
<proteinExistence type="predicted"/>
<feature type="domain" description="Thioredoxin" evidence="4">
    <location>
        <begin position="22"/>
        <end position="136"/>
    </location>
</feature>
<dbReference type="AlphaFoldDB" id="A0AAV8PYN6"/>
<dbReference type="PRINTS" id="PR00421">
    <property type="entry name" value="THIOREDOXIN"/>
</dbReference>
<keyword evidence="6" id="KW-1185">Reference proteome</keyword>
<keyword evidence="2" id="KW-1015">Disulfide bond</keyword>
<keyword evidence="1" id="KW-0249">Electron transport</keyword>
<name>A0AAV8PYN6_ENSVE</name>
<dbReference type="InterPro" id="IPR013766">
    <property type="entry name" value="Thioredoxin_domain"/>
</dbReference>
<dbReference type="InterPro" id="IPR017937">
    <property type="entry name" value="Thioredoxin_CS"/>
</dbReference>
<dbReference type="PANTHER" id="PTHR10438:SF463">
    <property type="entry name" value="THIOREDOXIN"/>
    <property type="match status" value="1"/>
</dbReference>
<evidence type="ECO:0000256" key="3">
    <source>
        <dbReference type="ARBA" id="ARBA00023284"/>
    </source>
</evidence>
<dbReference type="PROSITE" id="PS00194">
    <property type="entry name" value="THIOREDOXIN_1"/>
    <property type="match status" value="1"/>
</dbReference>
<evidence type="ECO:0000256" key="1">
    <source>
        <dbReference type="ARBA" id="ARBA00022982"/>
    </source>
</evidence>
<dbReference type="Pfam" id="PF00085">
    <property type="entry name" value="Thioredoxin"/>
    <property type="match status" value="1"/>
</dbReference>
<comment type="caution">
    <text evidence="5">The sequence shown here is derived from an EMBL/GenBank/DDBJ whole genome shotgun (WGS) entry which is preliminary data.</text>
</comment>
<keyword evidence="1" id="KW-0813">Transport</keyword>
<keyword evidence="3" id="KW-0676">Redox-active center</keyword>
<dbReference type="Proteomes" id="UP001222027">
    <property type="component" value="Unassembled WGS sequence"/>
</dbReference>
<evidence type="ECO:0000313" key="6">
    <source>
        <dbReference type="Proteomes" id="UP001222027"/>
    </source>
</evidence>
<evidence type="ECO:0000256" key="2">
    <source>
        <dbReference type="ARBA" id="ARBA00023157"/>
    </source>
</evidence>
<reference evidence="5 6" key="1">
    <citation type="submission" date="2022-12" db="EMBL/GenBank/DDBJ databases">
        <title>Chromosome-scale assembly of the Ensete ventricosum genome.</title>
        <authorList>
            <person name="Dussert Y."/>
            <person name="Stocks J."/>
            <person name="Wendawek A."/>
            <person name="Woldeyes F."/>
            <person name="Nichols R.A."/>
            <person name="Borrell J.S."/>
        </authorList>
    </citation>
    <scope>NUCLEOTIDE SEQUENCE [LARGE SCALE GENOMIC DNA]</scope>
    <source>
        <strain evidence="6">cv. Maze</strain>
        <tissue evidence="5">Seeds</tissue>
    </source>
</reference>
<sequence>MKKDPLIKINYGVALAKRRKLFKVGDSAVIAVHSAGEWTHNWQSHTQNNKVMVIDFSASWCGPCRFVEPAFRAMAAQYTDAVFLKIDVDELREVSRQWKVQAMPTFVLLVKGGQEVARVVGAMKDELERRIEEQLASGGGG</sequence>
<evidence type="ECO:0000259" key="4">
    <source>
        <dbReference type="PROSITE" id="PS51352"/>
    </source>
</evidence>
<dbReference type="Gene3D" id="3.40.30.10">
    <property type="entry name" value="Glutaredoxin"/>
    <property type="match status" value="1"/>
</dbReference>
<dbReference type="PROSITE" id="PS51352">
    <property type="entry name" value="THIOREDOXIN_2"/>
    <property type="match status" value="1"/>
</dbReference>
<protein>
    <recommendedName>
        <fullName evidence="4">Thioredoxin domain-containing protein</fullName>
    </recommendedName>
</protein>
<gene>
    <name evidence="5" type="ORF">OPV22_032225</name>
</gene>
<dbReference type="PANTHER" id="PTHR10438">
    <property type="entry name" value="THIOREDOXIN"/>
    <property type="match status" value="1"/>
</dbReference>
<dbReference type="InterPro" id="IPR050620">
    <property type="entry name" value="Thioredoxin_H-type-like"/>
</dbReference>
<dbReference type="FunFam" id="3.40.30.10:FF:000245">
    <property type="entry name" value="Thioredoxin"/>
    <property type="match status" value="1"/>
</dbReference>
<evidence type="ECO:0000313" key="5">
    <source>
        <dbReference type="EMBL" id="KAJ8459299.1"/>
    </source>
</evidence>
<dbReference type="InterPro" id="IPR036249">
    <property type="entry name" value="Thioredoxin-like_sf"/>
</dbReference>
<dbReference type="CDD" id="cd02947">
    <property type="entry name" value="TRX_family"/>
    <property type="match status" value="1"/>
</dbReference>